<dbReference type="InterPro" id="IPR039730">
    <property type="entry name" value="Jlp2/Ccd25"/>
</dbReference>
<dbReference type="Proteomes" id="UP000594262">
    <property type="component" value="Unplaced"/>
</dbReference>
<comment type="similarity">
    <text evidence="1">Belongs to the CCDC25 family.</text>
</comment>
<evidence type="ECO:0000256" key="3">
    <source>
        <dbReference type="ARBA" id="ARBA00024214"/>
    </source>
</evidence>
<sequence length="208" mass="24777">MVFYFESTLIDPPVLLYMGRDKHENEELIRWGWPEDIWFHVDQMSSAHVYLRLPPGMTIDTIPQEVILDCAHLTKANSIQGCKSNNVNIVYTLWENLKKTGDMDVGQVGFHKNKEVRNIMIEKKINEITNRLNKTKREEEPDFRALREERDAIERRKDKKKLQEQKVEQKKQEQFKREQEDLKNYTSLMTEDNMTSNIDNPIDEDDFM</sequence>
<feature type="compositionally biased region" description="Polar residues" evidence="4">
    <location>
        <begin position="184"/>
        <end position="199"/>
    </location>
</feature>
<evidence type="ECO:0000256" key="2">
    <source>
        <dbReference type="ARBA" id="ARBA00016700"/>
    </source>
</evidence>
<dbReference type="AlphaFoldDB" id="A0A7M5WQL5"/>
<evidence type="ECO:0000313" key="7">
    <source>
        <dbReference type="Proteomes" id="UP000594262"/>
    </source>
</evidence>
<evidence type="ECO:0000259" key="5">
    <source>
        <dbReference type="Pfam" id="PF05670"/>
    </source>
</evidence>
<dbReference type="PANTHER" id="PTHR13049">
    <property type="entry name" value="DUF814-RELATED"/>
    <property type="match status" value="1"/>
</dbReference>
<accession>A0A7M5WQL5</accession>
<organism evidence="6 7">
    <name type="scientific">Clytia hemisphaerica</name>
    <dbReference type="NCBI Taxonomy" id="252671"/>
    <lineage>
        <taxon>Eukaryota</taxon>
        <taxon>Metazoa</taxon>
        <taxon>Cnidaria</taxon>
        <taxon>Hydrozoa</taxon>
        <taxon>Hydroidolina</taxon>
        <taxon>Leptothecata</taxon>
        <taxon>Obeliida</taxon>
        <taxon>Clytiidae</taxon>
        <taxon>Clytia</taxon>
    </lineage>
</organism>
<dbReference type="Pfam" id="PF05670">
    <property type="entry name" value="NFACT-R_1"/>
    <property type="match status" value="1"/>
</dbReference>
<feature type="region of interest" description="Disordered" evidence="4">
    <location>
        <begin position="151"/>
        <end position="208"/>
    </location>
</feature>
<dbReference type="RefSeq" id="XP_066932101.1">
    <property type="nucleotide sequence ID" value="XM_067076000.1"/>
</dbReference>
<evidence type="ECO:0000256" key="1">
    <source>
        <dbReference type="ARBA" id="ARBA00008998"/>
    </source>
</evidence>
<keyword evidence="7" id="KW-1185">Reference proteome</keyword>
<feature type="domain" description="NFACT RNA-binding" evidence="5">
    <location>
        <begin position="1"/>
        <end position="111"/>
    </location>
</feature>
<evidence type="ECO:0000256" key="4">
    <source>
        <dbReference type="SAM" id="MobiDB-lite"/>
    </source>
</evidence>
<reference evidence="6" key="1">
    <citation type="submission" date="2021-01" db="UniProtKB">
        <authorList>
            <consortium name="EnsemblMetazoa"/>
        </authorList>
    </citation>
    <scope>IDENTIFICATION</scope>
</reference>
<dbReference type="OrthoDB" id="200398at2759"/>
<dbReference type="EnsemblMetazoa" id="CLYHEMT002404.1">
    <property type="protein sequence ID" value="CLYHEMP002404.1"/>
    <property type="gene ID" value="CLYHEMG002404"/>
</dbReference>
<name>A0A7M5WQL5_9CNID</name>
<dbReference type="InterPro" id="IPR008532">
    <property type="entry name" value="NFACT_RNA-bd"/>
</dbReference>
<proteinExistence type="inferred from homology"/>
<protein>
    <recommendedName>
        <fullName evidence="2">Coiled-coil domain-containing protein 25</fullName>
    </recommendedName>
</protein>
<dbReference type="PANTHER" id="PTHR13049:SF2">
    <property type="entry name" value="COILED-COIL DOMAIN-CONTAINING PROTEIN 25"/>
    <property type="match status" value="1"/>
</dbReference>
<evidence type="ECO:0000313" key="6">
    <source>
        <dbReference type="EnsemblMetazoa" id="CLYHEMP002404.1"/>
    </source>
</evidence>
<feature type="compositionally biased region" description="Basic and acidic residues" evidence="4">
    <location>
        <begin position="151"/>
        <end position="183"/>
    </location>
</feature>
<comment type="subunit">
    <text evidence="3">Interacts (via cytoplasmic region) with ILK.</text>
</comment>
<dbReference type="GeneID" id="136819758"/>